<proteinExistence type="predicted"/>
<dbReference type="AlphaFoldDB" id="A0A0V0H6X8"/>
<sequence length="73" mass="8398">MIPYHDTISHGQTGPLVPFCFPKTTSCCNFVMLSILFENSFINEKYLAFMLSYFCLMPRMLKTHSSLMLVPNV</sequence>
<accession>A0A0V0H6X8</accession>
<evidence type="ECO:0000313" key="1">
    <source>
        <dbReference type="EMBL" id="JAP15834.1"/>
    </source>
</evidence>
<name>A0A0V0H6X8_SOLCH</name>
<reference evidence="1" key="1">
    <citation type="submission" date="2015-12" db="EMBL/GenBank/DDBJ databases">
        <title>Gene expression during late stages of embryo sac development: a critical building block for successful pollen-pistil interactions.</title>
        <authorList>
            <person name="Liu Y."/>
            <person name="Joly V."/>
            <person name="Sabar M."/>
            <person name="Matton D.P."/>
        </authorList>
    </citation>
    <scope>NUCLEOTIDE SEQUENCE</scope>
</reference>
<protein>
    <submittedName>
        <fullName evidence="1">Putative ovule protein</fullName>
    </submittedName>
</protein>
<dbReference type="EMBL" id="GEDG01024625">
    <property type="protein sequence ID" value="JAP15834.1"/>
    <property type="molecule type" value="Transcribed_RNA"/>
</dbReference>
<organism evidence="1">
    <name type="scientific">Solanum chacoense</name>
    <name type="common">Chaco potato</name>
    <dbReference type="NCBI Taxonomy" id="4108"/>
    <lineage>
        <taxon>Eukaryota</taxon>
        <taxon>Viridiplantae</taxon>
        <taxon>Streptophyta</taxon>
        <taxon>Embryophyta</taxon>
        <taxon>Tracheophyta</taxon>
        <taxon>Spermatophyta</taxon>
        <taxon>Magnoliopsida</taxon>
        <taxon>eudicotyledons</taxon>
        <taxon>Gunneridae</taxon>
        <taxon>Pentapetalae</taxon>
        <taxon>asterids</taxon>
        <taxon>lamiids</taxon>
        <taxon>Solanales</taxon>
        <taxon>Solanaceae</taxon>
        <taxon>Solanoideae</taxon>
        <taxon>Solaneae</taxon>
        <taxon>Solanum</taxon>
    </lineage>
</organism>